<feature type="region of interest" description="Disordered" evidence="1">
    <location>
        <begin position="70"/>
        <end position="179"/>
    </location>
</feature>
<feature type="non-terminal residue" evidence="2">
    <location>
        <position position="474"/>
    </location>
</feature>
<organism evidence="2 3">
    <name type="scientific">Podila minutissima</name>
    <dbReference type="NCBI Taxonomy" id="64525"/>
    <lineage>
        <taxon>Eukaryota</taxon>
        <taxon>Fungi</taxon>
        <taxon>Fungi incertae sedis</taxon>
        <taxon>Mucoromycota</taxon>
        <taxon>Mortierellomycotina</taxon>
        <taxon>Mortierellomycetes</taxon>
        <taxon>Mortierellales</taxon>
        <taxon>Mortierellaceae</taxon>
        <taxon>Podila</taxon>
    </lineage>
</organism>
<name>A0A9P5SAF4_9FUNG</name>
<feature type="compositionally biased region" description="Polar residues" evidence="1">
    <location>
        <begin position="71"/>
        <end position="80"/>
    </location>
</feature>
<sequence>SDAYSVKRRLGAGLPSPPLSPQQDYGFAKRSSATLSSLPFITVSDADSDDNHNGSDTASLTLSVQDLALLPSNSPSSFTSAYEPEDTPTTPMLPSQLRRRHESLKLQSKQQQQPPPPPPPPRPFLFSTSKHYEDDYNSDDDNDPSFSHSQLNTSDLSLAPPTSSSLSPQPTHSLVRAKSYSQFETNRKAFGYSPISSYTSTPPSLSSYYTPSTNAMPEMSTRDWVKMQSRINELEMQISHVSRANQLLNQELDKVNGHLLRLTSDENGECDEGWRREYEFLVQQVDIMHRQLQMAQNPQYQYQLLMQHQQQLQQQQQQQQQLPAPESADRSEVSRQLHSEVKELTESLRSWQAAFQQAEEKYRRKCDGERALKQTLRERETQLSGLVSKLSSYESDFQRSIADYTTQIDTLLAKNNNNGSSKAVDENEDKSKKESEDMHMPGTFPSTTEHTDSNDQFSVSILSWAALLTTYMLS</sequence>
<protein>
    <submittedName>
        <fullName evidence="2">Uncharacterized protein</fullName>
    </submittedName>
</protein>
<feature type="compositionally biased region" description="Low complexity" evidence="1">
    <location>
        <begin position="153"/>
        <end position="174"/>
    </location>
</feature>
<evidence type="ECO:0000313" key="3">
    <source>
        <dbReference type="Proteomes" id="UP000696485"/>
    </source>
</evidence>
<feature type="compositionally biased region" description="Basic and acidic residues" evidence="1">
    <location>
        <begin position="423"/>
        <end position="439"/>
    </location>
</feature>
<feature type="compositionally biased region" description="Basic and acidic residues" evidence="1">
    <location>
        <begin position="327"/>
        <end position="336"/>
    </location>
</feature>
<accession>A0A9P5SAF4</accession>
<proteinExistence type="predicted"/>
<dbReference type="EMBL" id="JAAAUY010001223">
    <property type="protein sequence ID" value="KAF9323737.1"/>
    <property type="molecule type" value="Genomic_DNA"/>
</dbReference>
<reference evidence="2" key="1">
    <citation type="journal article" date="2020" name="Fungal Divers.">
        <title>Resolving the Mortierellaceae phylogeny through synthesis of multi-gene phylogenetics and phylogenomics.</title>
        <authorList>
            <person name="Vandepol N."/>
            <person name="Liber J."/>
            <person name="Desiro A."/>
            <person name="Na H."/>
            <person name="Kennedy M."/>
            <person name="Barry K."/>
            <person name="Grigoriev I.V."/>
            <person name="Miller A.N."/>
            <person name="O'Donnell K."/>
            <person name="Stajich J.E."/>
            <person name="Bonito G."/>
        </authorList>
    </citation>
    <scope>NUCLEOTIDE SEQUENCE</scope>
    <source>
        <strain evidence="2">NVP1</strain>
    </source>
</reference>
<feature type="region of interest" description="Disordered" evidence="1">
    <location>
        <begin position="414"/>
        <end position="453"/>
    </location>
</feature>
<feature type="region of interest" description="Disordered" evidence="1">
    <location>
        <begin position="1"/>
        <end position="30"/>
    </location>
</feature>
<keyword evidence="3" id="KW-1185">Reference proteome</keyword>
<dbReference type="AlphaFoldDB" id="A0A9P5SAF4"/>
<feature type="compositionally biased region" description="Pro residues" evidence="1">
    <location>
        <begin position="113"/>
        <end position="123"/>
    </location>
</feature>
<dbReference type="Proteomes" id="UP000696485">
    <property type="component" value="Unassembled WGS sequence"/>
</dbReference>
<feature type="region of interest" description="Disordered" evidence="1">
    <location>
        <begin position="315"/>
        <end position="336"/>
    </location>
</feature>
<gene>
    <name evidence="2" type="ORF">BG006_001201</name>
</gene>
<evidence type="ECO:0000313" key="2">
    <source>
        <dbReference type="EMBL" id="KAF9323737.1"/>
    </source>
</evidence>
<feature type="compositionally biased region" description="Basic residues" evidence="1">
    <location>
        <begin position="1"/>
        <end position="10"/>
    </location>
</feature>
<evidence type="ECO:0000256" key="1">
    <source>
        <dbReference type="SAM" id="MobiDB-lite"/>
    </source>
</evidence>
<feature type="compositionally biased region" description="Polar residues" evidence="1">
    <location>
        <begin position="444"/>
        <end position="453"/>
    </location>
</feature>
<comment type="caution">
    <text evidence="2">The sequence shown here is derived from an EMBL/GenBank/DDBJ whole genome shotgun (WGS) entry which is preliminary data.</text>
</comment>